<reference evidence="1" key="1">
    <citation type="submission" date="2023-10" db="EMBL/GenBank/DDBJ databases">
        <title>Genome assembly of Pristionchus species.</title>
        <authorList>
            <person name="Yoshida K."/>
            <person name="Sommer R.J."/>
        </authorList>
    </citation>
    <scope>NUCLEOTIDE SEQUENCE</scope>
    <source>
        <strain evidence="1">RS5133</strain>
    </source>
</reference>
<name>A0AAV5V215_9BILA</name>
<feature type="non-terminal residue" evidence="1">
    <location>
        <position position="1"/>
    </location>
</feature>
<feature type="non-terminal residue" evidence="1">
    <location>
        <position position="120"/>
    </location>
</feature>
<dbReference type="AlphaFoldDB" id="A0AAV5V215"/>
<gene>
    <name evidence="1" type="ORF">PFISCL1PPCAC_4154</name>
</gene>
<evidence type="ECO:0000313" key="1">
    <source>
        <dbReference type="EMBL" id="GMT12857.1"/>
    </source>
</evidence>
<organism evidence="1 2">
    <name type="scientific">Pristionchus fissidentatus</name>
    <dbReference type="NCBI Taxonomy" id="1538716"/>
    <lineage>
        <taxon>Eukaryota</taxon>
        <taxon>Metazoa</taxon>
        <taxon>Ecdysozoa</taxon>
        <taxon>Nematoda</taxon>
        <taxon>Chromadorea</taxon>
        <taxon>Rhabditida</taxon>
        <taxon>Rhabditina</taxon>
        <taxon>Diplogasteromorpha</taxon>
        <taxon>Diplogasteroidea</taxon>
        <taxon>Neodiplogasteridae</taxon>
        <taxon>Pristionchus</taxon>
    </lineage>
</organism>
<sequence length="120" mass="13587">PNFPVGAHIEMSVWLLAAGTGKGLSPRLMFVPKVSRSQNHIFDIVQYWDGTNVLQMTSGLDRVDECTREMPNGDLQHLYLERIAANKMRLRVFYKNNGVKGITCEHEVPDYTKLDGPIKV</sequence>
<comment type="caution">
    <text evidence="1">The sequence shown here is derived from an EMBL/GenBank/DDBJ whole genome shotgun (WGS) entry which is preliminary data.</text>
</comment>
<protein>
    <submittedName>
        <fullName evidence="1">Uncharacterized protein</fullName>
    </submittedName>
</protein>
<evidence type="ECO:0000313" key="2">
    <source>
        <dbReference type="Proteomes" id="UP001432322"/>
    </source>
</evidence>
<dbReference type="Proteomes" id="UP001432322">
    <property type="component" value="Unassembled WGS sequence"/>
</dbReference>
<proteinExistence type="predicted"/>
<dbReference type="EMBL" id="BTSY01000002">
    <property type="protein sequence ID" value="GMT12857.1"/>
    <property type="molecule type" value="Genomic_DNA"/>
</dbReference>
<accession>A0AAV5V215</accession>
<keyword evidence="2" id="KW-1185">Reference proteome</keyword>